<evidence type="ECO:0000313" key="1">
    <source>
        <dbReference type="EMBL" id="MDZ5762577.1"/>
    </source>
</evidence>
<reference evidence="1 2" key="1">
    <citation type="submission" date="2023-02" db="EMBL/GenBank/DDBJ databases">
        <title>Host association and intracellularity evolved multiple times independently in the Rickettsiales.</title>
        <authorList>
            <person name="Castelli M."/>
            <person name="Nardi T."/>
            <person name="Gammuto L."/>
            <person name="Bellinzona G."/>
            <person name="Sabaneyeva E."/>
            <person name="Potekhin A."/>
            <person name="Serra V."/>
            <person name="Petroni G."/>
            <person name="Sassera D."/>
        </authorList>
    </citation>
    <scope>NUCLEOTIDE SEQUENCE [LARGE SCALE GENOMIC DNA]</scope>
    <source>
        <strain evidence="1 2">BOD18</strain>
    </source>
</reference>
<dbReference type="Proteomes" id="UP001293791">
    <property type="component" value="Unassembled WGS sequence"/>
</dbReference>
<sequence>MLERSKLGHLFIFFFLLLLLASLLGKGAYADLYKECVFAWEFSNNDKVLIVTRPVGKVCYNRCKSECSSFLRSQDESMEVDIFSVSGDLNGDIFEKCMHTCQSGNNFSSKYREIKPSGGFTWKPSITTKVACAQYGTQGVAAANYNYYSSGIELKKDDEVVITLANSPSIGGNRIYTCGFKTIKLEPIFKSYNDDDIEWNSALGWNAKNKSPTSTDINISHKDYLEITYSGNLIRRNSIIGTGCDISADRLIALVNFHNGWIISQTSLGYIPGQSLSIEDFIPRFNQKGELEKVDQVTEKGTDKSFIGLNGRAWYERHIIDKKTEEFFKKYPDYLRCIIDSNDYRDGKIRERWKKHIFSGFIDAPYLLPQNDNTLFLRHARHC</sequence>
<accession>A0ABU5L959</accession>
<dbReference type="EMBL" id="JARGYT010000066">
    <property type="protein sequence ID" value="MDZ5762577.1"/>
    <property type="molecule type" value="Genomic_DNA"/>
</dbReference>
<organism evidence="1 2">
    <name type="scientific">Candidatus Cyrtobacter comes</name>
    <dbReference type="NCBI Taxonomy" id="675776"/>
    <lineage>
        <taxon>Bacteria</taxon>
        <taxon>Pseudomonadati</taxon>
        <taxon>Pseudomonadota</taxon>
        <taxon>Alphaproteobacteria</taxon>
        <taxon>Rickettsiales</taxon>
        <taxon>Candidatus Midichloriaceae</taxon>
        <taxon>Candidatus Cyrtobacter</taxon>
    </lineage>
</organism>
<gene>
    <name evidence="1" type="ORF">Cyrtocomes_00966</name>
</gene>
<evidence type="ECO:0000313" key="2">
    <source>
        <dbReference type="Proteomes" id="UP001293791"/>
    </source>
</evidence>
<protein>
    <submittedName>
        <fullName evidence="1">Uncharacterized protein</fullName>
    </submittedName>
</protein>
<keyword evidence="2" id="KW-1185">Reference proteome</keyword>
<dbReference type="RefSeq" id="WP_322498034.1">
    <property type="nucleotide sequence ID" value="NZ_JARGYT010000066.1"/>
</dbReference>
<comment type="caution">
    <text evidence="1">The sequence shown here is derived from an EMBL/GenBank/DDBJ whole genome shotgun (WGS) entry which is preliminary data.</text>
</comment>
<name>A0ABU5L959_9RICK</name>
<proteinExistence type="predicted"/>